<dbReference type="InterPro" id="IPR001915">
    <property type="entry name" value="Peptidase_M48"/>
</dbReference>
<keyword evidence="4" id="KW-0378">Hydrolase</keyword>
<dbReference type="GO" id="GO:0016020">
    <property type="term" value="C:membrane"/>
    <property type="evidence" value="ECO:0007669"/>
    <property type="project" value="TreeGrafter"/>
</dbReference>
<protein>
    <submittedName>
        <fullName evidence="8">Zn-dependent protease</fullName>
    </submittedName>
</protein>
<sequence>MRPIALRHRRFLNHFLLLIPLLVSLTGCATNPVSGSQDFVLMSEAEEIRLGRKYHQQILKEMPLYENRKLAAYVEQVGQRMARSSDRPNLKFRFTLLDNPQVNAFALPGGYIYINRGLLAYLNSEAELAAVLGHEIGHVTARHSVRRQSASTVTGLAGAILQAATGVQGSGDLFNVLGKAVLSGYGREYELESDRLGARYLARAGYDPQAMIGVIGVLKNQELFEKQRAREEGREPRAYHGVFATHPRNDQRLQEVVNEANQLKVRGTPRIARGEFLSYFDGLAFGDSAADGIVLKGRFLHKPLDFGLNFPSDWTIENRPDRLTAVSPQQKAYLEVRVEKIKGNLSTLQYLQENFKKVRNGRNLTIAGRQAYSATTQLNTKSGKRTARLVVVYDGGQAFLFVGLTRKNDELNRYDKAFLQIARSYHKLSPEEKKLARGLHIEVRTVKAGTRFATLARRSSIPKHAEAQLRLLNDLYPNGEPVPGKKMKIVH</sequence>
<accession>A0A3B0YUA0</accession>
<dbReference type="AlphaFoldDB" id="A0A3B0YUA0"/>
<dbReference type="PROSITE" id="PS51257">
    <property type="entry name" value="PROKAR_LIPOPROTEIN"/>
    <property type="match status" value="1"/>
</dbReference>
<dbReference type="GO" id="GO:0004222">
    <property type="term" value="F:metalloendopeptidase activity"/>
    <property type="evidence" value="ECO:0007669"/>
    <property type="project" value="InterPro"/>
</dbReference>
<evidence type="ECO:0000256" key="2">
    <source>
        <dbReference type="ARBA" id="ARBA00022670"/>
    </source>
</evidence>
<dbReference type="EMBL" id="UOFN01000106">
    <property type="protein sequence ID" value="VAW79047.1"/>
    <property type="molecule type" value="Genomic_DNA"/>
</dbReference>
<keyword evidence="3" id="KW-0479">Metal-binding</keyword>
<evidence type="ECO:0000259" key="7">
    <source>
        <dbReference type="Pfam" id="PF01435"/>
    </source>
</evidence>
<evidence type="ECO:0000256" key="3">
    <source>
        <dbReference type="ARBA" id="ARBA00022723"/>
    </source>
</evidence>
<keyword evidence="2 8" id="KW-0645">Protease</keyword>
<dbReference type="PANTHER" id="PTHR22726:SF24">
    <property type="entry name" value="M48 FAMILY METALLOPEPTIDASE"/>
    <property type="match status" value="1"/>
</dbReference>
<dbReference type="Gene3D" id="3.30.2010.10">
    <property type="entry name" value="Metalloproteases ('zincins'), catalytic domain"/>
    <property type="match status" value="1"/>
</dbReference>
<dbReference type="Pfam" id="PF01435">
    <property type="entry name" value="Peptidase_M48"/>
    <property type="match status" value="1"/>
</dbReference>
<keyword evidence="6" id="KW-0482">Metalloprotease</keyword>
<evidence type="ECO:0000256" key="4">
    <source>
        <dbReference type="ARBA" id="ARBA00022801"/>
    </source>
</evidence>
<reference evidence="8" key="1">
    <citation type="submission" date="2018-06" db="EMBL/GenBank/DDBJ databases">
        <authorList>
            <person name="Zhirakovskaya E."/>
        </authorList>
    </citation>
    <scope>NUCLEOTIDE SEQUENCE</scope>
</reference>
<comment type="cofactor">
    <cofactor evidence="1">
        <name>Zn(2+)</name>
        <dbReference type="ChEBI" id="CHEBI:29105"/>
    </cofactor>
</comment>
<keyword evidence="5" id="KW-0862">Zinc</keyword>
<gene>
    <name evidence="8" type="ORF">MNBD_GAMMA15-2579</name>
</gene>
<dbReference type="InterPro" id="IPR051156">
    <property type="entry name" value="Mito/Outer_Membr_Metalloprot"/>
</dbReference>
<dbReference type="GO" id="GO:0051603">
    <property type="term" value="P:proteolysis involved in protein catabolic process"/>
    <property type="evidence" value="ECO:0007669"/>
    <property type="project" value="TreeGrafter"/>
</dbReference>
<name>A0A3B0YUA0_9ZZZZ</name>
<evidence type="ECO:0000256" key="1">
    <source>
        <dbReference type="ARBA" id="ARBA00001947"/>
    </source>
</evidence>
<dbReference type="GO" id="GO:0046872">
    <property type="term" value="F:metal ion binding"/>
    <property type="evidence" value="ECO:0007669"/>
    <property type="project" value="UniProtKB-KW"/>
</dbReference>
<feature type="domain" description="Peptidase M48" evidence="7">
    <location>
        <begin position="71"/>
        <end position="258"/>
    </location>
</feature>
<dbReference type="CDD" id="cd07333">
    <property type="entry name" value="M48C_bepA_like"/>
    <property type="match status" value="1"/>
</dbReference>
<evidence type="ECO:0000256" key="5">
    <source>
        <dbReference type="ARBA" id="ARBA00022833"/>
    </source>
</evidence>
<evidence type="ECO:0000313" key="8">
    <source>
        <dbReference type="EMBL" id="VAW79047.1"/>
    </source>
</evidence>
<organism evidence="8">
    <name type="scientific">hydrothermal vent metagenome</name>
    <dbReference type="NCBI Taxonomy" id="652676"/>
    <lineage>
        <taxon>unclassified sequences</taxon>
        <taxon>metagenomes</taxon>
        <taxon>ecological metagenomes</taxon>
    </lineage>
</organism>
<proteinExistence type="predicted"/>
<dbReference type="PANTHER" id="PTHR22726">
    <property type="entry name" value="METALLOENDOPEPTIDASE OMA1"/>
    <property type="match status" value="1"/>
</dbReference>
<evidence type="ECO:0000256" key="6">
    <source>
        <dbReference type="ARBA" id="ARBA00023049"/>
    </source>
</evidence>